<proteinExistence type="predicted"/>
<reference evidence="3" key="1">
    <citation type="journal article" date="2019" name="Int. J. Syst. Evol. Microbiol.">
        <title>The Global Catalogue of Microorganisms (GCM) 10K type strain sequencing project: providing services to taxonomists for standard genome sequencing and annotation.</title>
        <authorList>
            <consortium name="The Broad Institute Genomics Platform"/>
            <consortium name="The Broad Institute Genome Sequencing Center for Infectious Disease"/>
            <person name="Wu L."/>
            <person name="Ma J."/>
        </authorList>
    </citation>
    <scope>NUCLEOTIDE SEQUENCE [LARGE SCALE GENOMIC DNA]</scope>
    <source>
        <strain evidence="3">JCM 17338</strain>
    </source>
</reference>
<feature type="signal peptide" evidence="1">
    <location>
        <begin position="1"/>
        <end position="19"/>
    </location>
</feature>
<comment type="caution">
    <text evidence="2">The sequence shown here is derived from an EMBL/GenBank/DDBJ whole genome shotgun (WGS) entry which is preliminary data.</text>
</comment>
<sequence>MKKILLTTILLGGAILAHAQNNSSEKKTNSAETGKNELKVNLLTSILALPEISYERILEDNMGVGISLSAGIGDDDDFSEYRFLAIPHYRLYFGKKRAAGFFIEGNAAIGSVRDRYIMYFNSNANMYFISNVSKATTNFGLGAAVGAKFLTRNGFTGEIYGGVGRFLGNKRTIEAYPRIGITLGKRF</sequence>
<keyword evidence="3" id="KW-1185">Reference proteome</keyword>
<evidence type="ECO:0000313" key="2">
    <source>
        <dbReference type="EMBL" id="GAA3984934.1"/>
    </source>
</evidence>
<organism evidence="2 3">
    <name type="scientific">Pedobacter ginsengiterrae</name>
    <dbReference type="NCBI Taxonomy" id="871696"/>
    <lineage>
        <taxon>Bacteria</taxon>
        <taxon>Pseudomonadati</taxon>
        <taxon>Bacteroidota</taxon>
        <taxon>Sphingobacteriia</taxon>
        <taxon>Sphingobacteriales</taxon>
        <taxon>Sphingobacteriaceae</taxon>
        <taxon>Pedobacter</taxon>
    </lineage>
</organism>
<evidence type="ECO:0000313" key="3">
    <source>
        <dbReference type="Proteomes" id="UP001501081"/>
    </source>
</evidence>
<feature type="chain" id="PRO_5045354886" description="DUF3575 domain-containing protein" evidence="1">
    <location>
        <begin position="20"/>
        <end position="187"/>
    </location>
</feature>
<evidence type="ECO:0000256" key="1">
    <source>
        <dbReference type="SAM" id="SignalP"/>
    </source>
</evidence>
<dbReference type="EMBL" id="BAABAK010000022">
    <property type="protein sequence ID" value="GAA3984934.1"/>
    <property type="molecule type" value="Genomic_DNA"/>
</dbReference>
<keyword evidence="1" id="KW-0732">Signal</keyword>
<dbReference type="Proteomes" id="UP001501081">
    <property type="component" value="Unassembled WGS sequence"/>
</dbReference>
<name>A0ABP7QML4_9SPHI</name>
<dbReference type="RefSeq" id="WP_316758912.1">
    <property type="nucleotide sequence ID" value="NZ_BAABAK010000022.1"/>
</dbReference>
<protein>
    <recommendedName>
        <fullName evidence="4">DUF3575 domain-containing protein</fullName>
    </recommendedName>
</protein>
<accession>A0ABP7QML4</accession>
<evidence type="ECO:0008006" key="4">
    <source>
        <dbReference type="Google" id="ProtNLM"/>
    </source>
</evidence>
<gene>
    <name evidence="2" type="ORF">GCM10022246_40730</name>
</gene>